<dbReference type="Pfam" id="PF01965">
    <property type="entry name" value="DJ-1_PfpI"/>
    <property type="match status" value="1"/>
</dbReference>
<dbReference type="STRING" id="994479.GCA_000194155_05312"/>
<evidence type="ECO:0000256" key="3">
    <source>
        <dbReference type="ARBA" id="ARBA00023163"/>
    </source>
</evidence>
<evidence type="ECO:0000259" key="4">
    <source>
        <dbReference type="PROSITE" id="PS01124"/>
    </source>
</evidence>
<evidence type="ECO:0000313" key="6">
    <source>
        <dbReference type="Proteomes" id="UP000233786"/>
    </source>
</evidence>
<dbReference type="InterPro" id="IPR029062">
    <property type="entry name" value="Class_I_gatase-like"/>
</dbReference>
<dbReference type="Proteomes" id="UP000233786">
    <property type="component" value="Unassembled WGS sequence"/>
</dbReference>
<dbReference type="PROSITE" id="PS01124">
    <property type="entry name" value="HTH_ARAC_FAMILY_2"/>
    <property type="match status" value="1"/>
</dbReference>
<gene>
    <name evidence="5" type="ORF">A8926_7234</name>
</gene>
<dbReference type="Gene3D" id="3.40.50.880">
    <property type="match status" value="1"/>
</dbReference>
<dbReference type="SUPFAM" id="SSF46689">
    <property type="entry name" value="Homeodomain-like"/>
    <property type="match status" value="2"/>
</dbReference>
<organism evidence="5 6">
    <name type="scientific">Saccharopolyspora spinosa</name>
    <dbReference type="NCBI Taxonomy" id="60894"/>
    <lineage>
        <taxon>Bacteria</taxon>
        <taxon>Bacillati</taxon>
        <taxon>Actinomycetota</taxon>
        <taxon>Actinomycetes</taxon>
        <taxon>Pseudonocardiales</taxon>
        <taxon>Pseudonocardiaceae</taxon>
        <taxon>Saccharopolyspora</taxon>
    </lineage>
</organism>
<dbReference type="GO" id="GO:0043565">
    <property type="term" value="F:sequence-specific DNA binding"/>
    <property type="evidence" value="ECO:0007669"/>
    <property type="project" value="InterPro"/>
</dbReference>
<comment type="caution">
    <text evidence="5">The sequence shown here is derived from an EMBL/GenBank/DDBJ whole genome shotgun (WGS) entry which is preliminary data.</text>
</comment>
<keyword evidence="6" id="KW-1185">Reference proteome</keyword>
<dbReference type="Pfam" id="PF12833">
    <property type="entry name" value="HTH_18"/>
    <property type="match status" value="1"/>
</dbReference>
<dbReference type="SMART" id="SM00342">
    <property type="entry name" value="HTH_ARAC"/>
    <property type="match status" value="1"/>
</dbReference>
<dbReference type="EMBL" id="PJNB01000001">
    <property type="protein sequence ID" value="PKW19087.1"/>
    <property type="molecule type" value="Genomic_DNA"/>
</dbReference>
<evidence type="ECO:0000313" key="5">
    <source>
        <dbReference type="EMBL" id="PKW19087.1"/>
    </source>
</evidence>
<dbReference type="InterPro" id="IPR052158">
    <property type="entry name" value="INH-QAR"/>
</dbReference>
<dbReference type="Gene3D" id="1.10.10.60">
    <property type="entry name" value="Homeodomain-like"/>
    <property type="match status" value="1"/>
</dbReference>
<keyword evidence="2" id="KW-0238">DNA-binding</keyword>
<protein>
    <submittedName>
        <fullName evidence="5">AraC family transcriptional regulator with amidase-like domain</fullName>
    </submittedName>
</protein>
<dbReference type="PROSITE" id="PS00041">
    <property type="entry name" value="HTH_ARAC_FAMILY_1"/>
    <property type="match status" value="1"/>
</dbReference>
<feature type="domain" description="HTH araC/xylS-type" evidence="4">
    <location>
        <begin position="220"/>
        <end position="318"/>
    </location>
</feature>
<dbReference type="CDD" id="cd03137">
    <property type="entry name" value="GATase1_AraC_1"/>
    <property type="match status" value="1"/>
</dbReference>
<dbReference type="PANTHER" id="PTHR43130:SF3">
    <property type="entry name" value="HTH-TYPE TRANSCRIPTIONAL REGULATOR RV1931C"/>
    <property type="match status" value="1"/>
</dbReference>
<accession>A0A2N3Y830</accession>
<dbReference type="InterPro" id="IPR009057">
    <property type="entry name" value="Homeodomain-like_sf"/>
</dbReference>
<keyword evidence="1" id="KW-0805">Transcription regulation</keyword>
<sequence length="323" mass="35014">MPSIPHRIAVLGIPDVVGFDLAIPSQIFAGARDEDGEPFYDVQVGSLDGGPIRTTKGFSILPGASPDFLTAPDTLIIPGTYVAGPCTDGSIDAELADYLAGLPRGTRIMSICTGAFVLAAAGLLDERPATTHWAHVQRFQRLYPQVRLRPDVLFVDDGDLLTSAGVAAGIDLCLHVIRRDHGSEVANHAARSSVVPPWRDGGQSQFIERPLPETGGNGTAPTRAWMLERLAEPLTLDDVAVQAGMSVRTFTRRFREETGTSPLDWLLQQRIERARHLLEATDLPIDAVAEQSGLNTAASLRKHLRLRLGTSPAAYRRTFRRTA</sequence>
<dbReference type="OrthoDB" id="3660033at2"/>
<reference evidence="5" key="1">
    <citation type="submission" date="2017-12" db="EMBL/GenBank/DDBJ databases">
        <title>Sequencing the genomes of 1000 Actinobacteria strains.</title>
        <authorList>
            <person name="Klenk H.-P."/>
        </authorList>
    </citation>
    <scope>NUCLEOTIDE SEQUENCE [LARGE SCALE GENOMIC DNA]</scope>
    <source>
        <strain evidence="5">DSM 44228</strain>
    </source>
</reference>
<keyword evidence="3" id="KW-0804">Transcription</keyword>
<proteinExistence type="predicted"/>
<dbReference type="InterPro" id="IPR018060">
    <property type="entry name" value="HTH_AraC"/>
</dbReference>
<evidence type="ECO:0000256" key="1">
    <source>
        <dbReference type="ARBA" id="ARBA00023015"/>
    </source>
</evidence>
<dbReference type="RefSeq" id="WP_010311063.1">
    <property type="nucleotide sequence ID" value="NZ_PJNB01000001.1"/>
</dbReference>
<dbReference type="SUPFAM" id="SSF52317">
    <property type="entry name" value="Class I glutamine amidotransferase-like"/>
    <property type="match status" value="1"/>
</dbReference>
<dbReference type="InterPro" id="IPR018062">
    <property type="entry name" value="HTH_AraC-typ_CS"/>
</dbReference>
<dbReference type="AlphaFoldDB" id="A0A2N3Y830"/>
<dbReference type="PANTHER" id="PTHR43130">
    <property type="entry name" value="ARAC-FAMILY TRANSCRIPTIONAL REGULATOR"/>
    <property type="match status" value="1"/>
</dbReference>
<dbReference type="InterPro" id="IPR002818">
    <property type="entry name" value="DJ-1/PfpI"/>
</dbReference>
<name>A0A2N3Y830_SACSN</name>
<evidence type="ECO:0000256" key="2">
    <source>
        <dbReference type="ARBA" id="ARBA00023125"/>
    </source>
</evidence>
<dbReference type="GO" id="GO:0003700">
    <property type="term" value="F:DNA-binding transcription factor activity"/>
    <property type="evidence" value="ECO:0007669"/>
    <property type="project" value="InterPro"/>
</dbReference>